<accession>A0AAV7BX55</accession>
<dbReference type="EMBL" id="WNYA01000004">
    <property type="protein sequence ID" value="KAG8576773.1"/>
    <property type="molecule type" value="Genomic_DNA"/>
</dbReference>
<proteinExistence type="predicted"/>
<organism evidence="1 2">
    <name type="scientific">Engystomops pustulosus</name>
    <name type="common">Tungara frog</name>
    <name type="synonym">Physalaemus pustulosus</name>
    <dbReference type="NCBI Taxonomy" id="76066"/>
    <lineage>
        <taxon>Eukaryota</taxon>
        <taxon>Metazoa</taxon>
        <taxon>Chordata</taxon>
        <taxon>Craniata</taxon>
        <taxon>Vertebrata</taxon>
        <taxon>Euteleostomi</taxon>
        <taxon>Amphibia</taxon>
        <taxon>Batrachia</taxon>
        <taxon>Anura</taxon>
        <taxon>Neobatrachia</taxon>
        <taxon>Hyloidea</taxon>
        <taxon>Leptodactylidae</taxon>
        <taxon>Leiuperinae</taxon>
        <taxon>Engystomops</taxon>
    </lineage>
</organism>
<keyword evidence="2" id="KW-1185">Reference proteome</keyword>
<sequence>MGLLFATEGTACIVFRKPNTVLIHHHLQYIRTMSSTFTLPKHKQADRFPLLCNHWIEITNMCDHKV</sequence>
<dbReference type="Proteomes" id="UP000824782">
    <property type="component" value="Unassembled WGS sequence"/>
</dbReference>
<gene>
    <name evidence="1" type="ORF">GDO81_009965</name>
</gene>
<name>A0AAV7BX55_ENGPU</name>
<evidence type="ECO:0000313" key="1">
    <source>
        <dbReference type="EMBL" id="KAG8576773.1"/>
    </source>
</evidence>
<comment type="caution">
    <text evidence="1">The sequence shown here is derived from an EMBL/GenBank/DDBJ whole genome shotgun (WGS) entry which is preliminary data.</text>
</comment>
<evidence type="ECO:0000313" key="2">
    <source>
        <dbReference type="Proteomes" id="UP000824782"/>
    </source>
</evidence>
<protein>
    <submittedName>
        <fullName evidence="1">Uncharacterized protein</fullName>
    </submittedName>
</protein>
<dbReference type="AlphaFoldDB" id="A0AAV7BX55"/>
<reference evidence="1" key="1">
    <citation type="thesis" date="2020" institute="ProQuest LLC" country="789 East Eisenhower Parkway, Ann Arbor, MI, USA">
        <title>Comparative Genomics and Chromosome Evolution.</title>
        <authorList>
            <person name="Mudd A.B."/>
        </authorList>
    </citation>
    <scope>NUCLEOTIDE SEQUENCE</scope>
    <source>
        <strain evidence="1">237g6f4</strain>
        <tissue evidence="1">Blood</tissue>
    </source>
</reference>